<evidence type="ECO:0000256" key="3">
    <source>
        <dbReference type="ARBA" id="ARBA00022475"/>
    </source>
</evidence>
<keyword evidence="9" id="KW-0614">Plasmid</keyword>
<reference evidence="10" key="1">
    <citation type="journal article" date="2011" name="J. Bacteriol.">
        <title>Complete genome of the cellulolytic ruminal bacterium Ruminococcus albus 7.</title>
        <authorList>
            <person name="Suen G."/>
            <person name="Stevenson D.M."/>
            <person name="Bruce D.C."/>
            <person name="Chertkov O."/>
            <person name="Copeland A."/>
            <person name="Cheng J.F."/>
            <person name="Detter C."/>
            <person name="Detter J.C."/>
            <person name="Goodwin L.A."/>
            <person name="Han C.S."/>
            <person name="Hauser L.J."/>
            <person name="Ivanova N.N."/>
            <person name="Kyrpides N.C."/>
            <person name="Land M.L."/>
            <person name="Lapidus A."/>
            <person name="Lucas S."/>
            <person name="Ovchinnikova G."/>
            <person name="Pitluck S."/>
            <person name="Tapia R."/>
            <person name="Woyke T."/>
            <person name="Boyum J."/>
            <person name="Mead D."/>
            <person name="Weimer P.J."/>
        </authorList>
    </citation>
    <scope>NUCLEOTIDE SEQUENCE [LARGE SCALE GENOMIC DNA]</scope>
    <source>
        <strain evidence="10">ATCC 27210 / DSM 20455 / JCM 14654 / NCDO 2250 / 7</strain>
        <plasmid evidence="10">pRUMAL01</plasmid>
    </source>
</reference>
<evidence type="ECO:0000256" key="7">
    <source>
        <dbReference type="SAM" id="Phobius"/>
    </source>
</evidence>
<dbReference type="GO" id="GO:0009246">
    <property type="term" value="P:enterobacterial common antigen biosynthetic process"/>
    <property type="evidence" value="ECO:0007669"/>
    <property type="project" value="TreeGrafter"/>
</dbReference>
<feature type="transmembrane region" description="Helical" evidence="7">
    <location>
        <begin position="118"/>
        <end position="135"/>
    </location>
</feature>
<evidence type="ECO:0000256" key="2">
    <source>
        <dbReference type="ARBA" id="ARBA00007400"/>
    </source>
</evidence>
<keyword evidence="4 7" id="KW-0812">Transmembrane</keyword>
<dbReference type="KEGG" id="ral:Rumal_3612"/>
<feature type="transmembrane region" description="Helical" evidence="7">
    <location>
        <begin position="50"/>
        <end position="68"/>
    </location>
</feature>
<feature type="transmembrane region" description="Helical" evidence="7">
    <location>
        <begin position="280"/>
        <end position="297"/>
    </location>
</feature>
<feature type="transmembrane region" description="Helical" evidence="7">
    <location>
        <begin position="303"/>
        <end position="326"/>
    </location>
</feature>
<evidence type="ECO:0000259" key="8">
    <source>
        <dbReference type="Pfam" id="PF01757"/>
    </source>
</evidence>
<keyword evidence="9" id="KW-0012">Acyltransferase</keyword>
<evidence type="ECO:0000256" key="6">
    <source>
        <dbReference type="ARBA" id="ARBA00023136"/>
    </source>
</evidence>
<comment type="subcellular location">
    <subcellularLocation>
        <location evidence="1">Cell membrane</location>
        <topology evidence="1">Multi-pass membrane protein</topology>
    </subcellularLocation>
</comment>
<feature type="transmembrane region" description="Helical" evidence="7">
    <location>
        <begin position="21"/>
        <end position="38"/>
    </location>
</feature>
<dbReference type="AlphaFoldDB" id="E6UK57"/>
<dbReference type="GO" id="GO:0016413">
    <property type="term" value="F:O-acetyltransferase activity"/>
    <property type="evidence" value="ECO:0007669"/>
    <property type="project" value="TreeGrafter"/>
</dbReference>
<evidence type="ECO:0000256" key="4">
    <source>
        <dbReference type="ARBA" id="ARBA00022692"/>
    </source>
</evidence>
<dbReference type="Proteomes" id="UP000006919">
    <property type="component" value="Plasmid pRUMAL01"/>
</dbReference>
<evidence type="ECO:0000313" key="10">
    <source>
        <dbReference type="Proteomes" id="UP000006919"/>
    </source>
</evidence>
<dbReference type="GO" id="GO:0005886">
    <property type="term" value="C:plasma membrane"/>
    <property type="evidence" value="ECO:0007669"/>
    <property type="project" value="UniProtKB-SubCell"/>
</dbReference>
<feature type="domain" description="Acyltransferase 3" evidence="8">
    <location>
        <begin position="21"/>
        <end position="324"/>
    </location>
</feature>
<gene>
    <name evidence="9" type="ordered locus">Rumal_3612</name>
</gene>
<feature type="transmembrane region" description="Helical" evidence="7">
    <location>
        <begin position="147"/>
        <end position="166"/>
    </location>
</feature>
<organism evidence="9 10">
    <name type="scientific">Ruminococcus albus (strain ATCC 27210 / DSM 20455 / JCM 14654 / NCDO 2250 / 7)</name>
    <dbReference type="NCBI Taxonomy" id="697329"/>
    <lineage>
        <taxon>Bacteria</taxon>
        <taxon>Bacillati</taxon>
        <taxon>Bacillota</taxon>
        <taxon>Clostridia</taxon>
        <taxon>Eubacteriales</taxon>
        <taxon>Oscillospiraceae</taxon>
        <taxon>Ruminococcus</taxon>
    </lineage>
</organism>
<dbReference type="PANTHER" id="PTHR40074:SF2">
    <property type="entry name" value="O-ACETYLTRANSFERASE WECH"/>
    <property type="match status" value="1"/>
</dbReference>
<sequence>MYAATEQNRTEQNRTEQSNTIQLFRGLSIIAVVFIHNTPSGITQVFVRPFLNFSVGLFLFLSGFLTDPNKISIKKRLKKVLIPYVIWTAVYVILYNYQSPGSIPLLFFKNLITANSAAMMYYIAVYCQLTLLVPIINKFANSKYKYWFLLISPIEIIVMRTLPILFRFQFPNIITSIMHISFVGWFEYYYLGYLIGNKKLELSSIKIRKMYFLLAFSILFQYGEGFLFYSLESDKCGTQLKLSSLATGIVICLISCCFITNGKKYNCTAIKNLGDKSFGIYLSHMAIMRLLGLIPFYSEYVVFPINAGIIIMFSYLFAIISSSILAKNNYIWNV</sequence>
<evidence type="ECO:0000256" key="1">
    <source>
        <dbReference type="ARBA" id="ARBA00004651"/>
    </source>
</evidence>
<dbReference type="eggNOG" id="COG3274">
    <property type="taxonomic scope" value="Bacteria"/>
</dbReference>
<geneLocation type="plasmid" evidence="9 10">
    <name>pRUMAL01</name>
</geneLocation>
<keyword evidence="9" id="KW-0808">Transferase</keyword>
<dbReference type="RefSeq" id="WP_013483602.1">
    <property type="nucleotide sequence ID" value="NC_014824.1"/>
</dbReference>
<dbReference type="EMBL" id="CP002404">
    <property type="protein sequence ID" value="ADU24053.1"/>
    <property type="molecule type" value="Genomic_DNA"/>
</dbReference>
<proteinExistence type="inferred from homology"/>
<feature type="transmembrane region" description="Helical" evidence="7">
    <location>
        <begin position="242"/>
        <end position="260"/>
    </location>
</feature>
<keyword evidence="6 7" id="KW-0472">Membrane</keyword>
<dbReference type="OrthoDB" id="1934930at2"/>
<feature type="transmembrane region" description="Helical" evidence="7">
    <location>
        <begin position="80"/>
        <end position="98"/>
    </location>
</feature>
<keyword evidence="3" id="KW-1003">Cell membrane</keyword>
<accession>E6UK57</accession>
<feature type="transmembrane region" description="Helical" evidence="7">
    <location>
        <begin position="211"/>
        <end position="230"/>
    </location>
</feature>
<feature type="transmembrane region" description="Helical" evidence="7">
    <location>
        <begin position="172"/>
        <end position="191"/>
    </location>
</feature>
<keyword evidence="5 7" id="KW-1133">Transmembrane helix</keyword>
<evidence type="ECO:0000256" key="5">
    <source>
        <dbReference type="ARBA" id="ARBA00022989"/>
    </source>
</evidence>
<protein>
    <submittedName>
        <fullName evidence="9">Acyltransferase 3</fullName>
    </submittedName>
</protein>
<dbReference type="PANTHER" id="PTHR40074">
    <property type="entry name" value="O-ACETYLTRANSFERASE WECH"/>
    <property type="match status" value="1"/>
</dbReference>
<comment type="similarity">
    <text evidence="2">Belongs to the acyltransferase 3 family.</text>
</comment>
<dbReference type="InterPro" id="IPR002656">
    <property type="entry name" value="Acyl_transf_3_dom"/>
</dbReference>
<dbReference type="Pfam" id="PF01757">
    <property type="entry name" value="Acyl_transf_3"/>
    <property type="match status" value="1"/>
</dbReference>
<dbReference type="HOGENOM" id="CLU_047714_1_0_9"/>
<name>E6UK57_RUMA7</name>
<evidence type="ECO:0000313" key="9">
    <source>
        <dbReference type="EMBL" id="ADU24053.1"/>
    </source>
</evidence>